<feature type="compositionally biased region" description="Polar residues" evidence="3">
    <location>
        <begin position="74"/>
        <end position="84"/>
    </location>
</feature>
<keyword evidence="6" id="KW-1185">Reference proteome</keyword>
<feature type="region of interest" description="Disordered" evidence="3">
    <location>
        <begin position="144"/>
        <end position="177"/>
    </location>
</feature>
<reference evidence="5 6" key="1">
    <citation type="submission" date="2018-11" db="EMBL/GenBank/DDBJ databases">
        <title>Genome sequence of Saitozyma podzolica DSM 27192.</title>
        <authorList>
            <person name="Aliyu H."/>
            <person name="Gorte O."/>
            <person name="Ochsenreither K."/>
        </authorList>
    </citation>
    <scope>NUCLEOTIDE SEQUENCE [LARGE SCALE GENOMIC DNA]</scope>
    <source>
        <strain evidence="5 6">DSM 27192</strain>
    </source>
</reference>
<organism evidence="5 6">
    <name type="scientific">Saitozyma podzolica</name>
    <dbReference type="NCBI Taxonomy" id="1890683"/>
    <lineage>
        <taxon>Eukaryota</taxon>
        <taxon>Fungi</taxon>
        <taxon>Dikarya</taxon>
        <taxon>Basidiomycota</taxon>
        <taxon>Agaricomycotina</taxon>
        <taxon>Tremellomycetes</taxon>
        <taxon>Tremellales</taxon>
        <taxon>Trimorphomycetaceae</taxon>
        <taxon>Saitozyma</taxon>
    </lineage>
</organism>
<keyword evidence="1" id="KW-0479">Metal-binding</keyword>
<dbReference type="InterPro" id="IPR036864">
    <property type="entry name" value="Zn2-C6_fun-type_DNA-bd_sf"/>
</dbReference>
<evidence type="ECO:0000259" key="4">
    <source>
        <dbReference type="PROSITE" id="PS50048"/>
    </source>
</evidence>
<proteinExistence type="predicted"/>
<feature type="compositionally biased region" description="Low complexity" evidence="3">
    <location>
        <begin position="161"/>
        <end position="177"/>
    </location>
</feature>
<dbReference type="GO" id="GO:0000981">
    <property type="term" value="F:DNA-binding transcription factor activity, RNA polymerase II-specific"/>
    <property type="evidence" value="ECO:0007669"/>
    <property type="project" value="InterPro"/>
</dbReference>
<dbReference type="OrthoDB" id="1708823at2759"/>
<evidence type="ECO:0000256" key="1">
    <source>
        <dbReference type="ARBA" id="ARBA00022723"/>
    </source>
</evidence>
<sequence>MTDSERSQPISLPPFSTPSSVGTMGSSGLHNSPQTLYPGLPPLTSSSLPNLPTAGPPPMFQPTGRSESVPHTLPMTTTQLPQSFTDRDDENGKRKRSSMPAMPSIIDGMGLPGVGPGAQGGGIDLGRSGMMSGMNTMGTMETMQEEEYDGDGEQRNKKANTGSMSGTSAPTSPPTLTSCEACRKGKRRCEPSPLVPPTHPDAAKLPCARCRRFALECVRVRVTRKKGPAPVDLSAISDAVHGFPHANGQTADFPSDIFADRRRSSGESGFGTSQHGRPASGPTASPAFPILAVSPAVNVSALPENLDHVVAGHVIDNIIGLFFDYVYPLTPCLHRPTFVANLTARLDKTDPVFFALTLTVIASTLVQVPRSMVNLDKMEVEALARRCVRVARAKMTFVWEEPVPVRSDFIVIAYLEGIVHLLLGNNTAHVISTATANQLALAMRLNEESSYEGLDPIESEIRRRIYWLLFQADKSTACLRARTICLRLEDAAALRLPSEVDDEQITSTEILPQPIGRTPLITGFNIVTNLFRILNDALLLQRRKAPPTVDSILADLQNVNELREKVMQTALEVATPLQLRKAYDSRVSSPAHDWEAKLQARFLDFFQSAGDTTHALNSFLVMQGNILVTQSVVRLVLLQTKESLLQQLALVTQMPMQGVGALAGMQANEPAEDIAVELLDGLNSLPVECVATNGPSLVQKVRFVAIQLMECSVAPSPTTARAQKLLMQFLSVLSVIEGMYTFGRDISAE</sequence>
<feature type="compositionally biased region" description="Polar residues" evidence="3">
    <location>
        <begin position="266"/>
        <end position="275"/>
    </location>
</feature>
<comment type="caution">
    <text evidence="5">The sequence shown here is derived from an EMBL/GenBank/DDBJ whole genome shotgun (WGS) entry which is preliminary data.</text>
</comment>
<feature type="compositionally biased region" description="Low complexity" evidence="3">
    <location>
        <begin position="35"/>
        <end position="53"/>
    </location>
</feature>
<dbReference type="CDD" id="cd00067">
    <property type="entry name" value="GAL4"/>
    <property type="match status" value="1"/>
</dbReference>
<protein>
    <recommendedName>
        <fullName evidence="4">Zn(2)-C6 fungal-type domain-containing protein</fullName>
    </recommendedName>
</protein>
<feature type="region of interest" description="Disordered" evidence="3">
    <location>
        <begin position="263"/>
        <end position="282"/>
    </location>
</feature>
<dbReference type="PANTHER" id="PTHR31668">
    <property type="entry name" value="GLUCOSE TRANSPORT TRANSCRIPTION REGULATOR RGT1-RELATED-RELATED"/>
    <property type="match status" value="1"/>
</dbReference>
<name>A0A427YLM0_9TREE</name>
<dbReference type="STRING" id="1890683.A0A427YLM0"/>
<dbReference type="GO" id="GO:0003677">
    <property type="term" value="F:DNA binding"/>
    <property type="evidence" value="ECO:0007669"/>
    <property type="project" value="InterPro"/>
</dbReference>
<dbReference type="GO" id="GO:0008270">
    <property type="term" value="F:zinc ion binding"/>
    <property type="evidence" value="ECO:0007669"/>
    <property type="project" value="InterPro"/>
</dbReference>
<dbReference type="CDD" id="cd12148">
    <property type="entry name" value="fungal_TF_MHR"/>
    <property type="match status" value="1"/>
</dbReference>
<accession>A0A427YLM0</accession>
<dbReference type="InterPro" id="IPR001138">
    <property type="entry name" value="Zn2Cys6_DnaBD"/>
</dbReference>
<dbReference type="InterPro" id="IPR050797">
    <property type="entry name" value="Carb_Metab_Trans_Reg"/>
</dbReference>
<dbReference type="Pfam" id="PF04082">
    <property type="entry name" value="Fungal_trans"/>
    <property type="match status" value="1"/>
</dbReference>
<feature type="region of interest" description="Disordered" evidence="3">
    <location>
        <begin position="1"/>
        <end position="126"/>
    </location>
</feature>
<gene>
    <name evidence="5" type="ORF">EHS25_009330</name>
</gene>
<feature type="compositionally biased region" description="Polar residues" evidence="3">
    <location>
        <begin position="17"/>
        <end position="34"/>
    </location>
</feature>
<evidence type="ECO:0000256" key="3">
    <source>
        <dbReference type="SAM" id="MobiDB-lite"/>
    </source>
</evidence>
<dbReference type="PANTHER" id="PTHR31668:SF30">
    <property type="entry name" value="ZN(II)2CYS6 TRANSCRIPTION FACTOR (EUROFUNG)"/>
    <property type="match status" value="1"/>
</dbReference>
<dbReference type="GO" id="GO:0006351">
    <property type="term" value="P:DNA-templated transcription"/>
    <property type="evidence" value="ECO:0007669"/>
    <property type="project" value="InterPro"/>
</dbReference>
<dbReference type="AlphaFoldDB" id="A0A427YLM0"/>
<feature type="domain" description="Zn(2)-C6 fungal-type" evidence="4">
    <location>
        <begin position="178"/>
        <end position="219"/>
    </location>
</feature>
<dbReference type="PROSITE" id="PS50048">
    <property type="entry name" value="ZN2_CY6_FUNGAL_2"/>
    <property type="match status" value="1"/>
</dbReference>
<evidence type="ECO:0000313" key="6">
    <source>
        <dbReference type="Proteomes" id="UP000279259"/>
    </source>
</evidence>
<evidence type="ECO:0000313" key="5">
    <source>
        <dbReference type="EMBL" id="RSH91960.1"/>
    </source>
</evidence>
<keyword evidence="2" id="KW-0539">Nucleus</keyword>
<dbReference type="SUPFAM" id="SSF57701">
    <property type="entry name" value="Zn2/Cys6 DNA-binding domain"/>
    <property type="match status" value="1"/>
</dbReference>
<dbReference type="Proteomes" id="UP000279259">
    <property type="component" value="Unassembled WGS sequence"/>
</dbReference>
<dbReference type="InterPro" id="IPR007219">
    <property type="entry name" value="XnlR_reg_dom"/>
</dbReference>
<dbReference type="EMBL" id="RSCD01000007">
    <property type="protein sequence ID" value="RSH91960.1"/>
    <property type="molecule type" value="Genomic_DNA"/>
</dbReference>
<dbReference type="Gene3D" id="4.10.240.10">
    <property type="entry name" value="Zn(2)-C6 fungal-type DNA-binding domain"/>
    <property type="match status" value="1"/>
</dbReference>
<feature type="compositionally biased region" description="Gly residues" evidence="3">
    <location>
        <begin position="110"/>
        <end position="124"/>
    </location>
</feature>
<evidence type="ECO:0000256" key="2">
    <source>
        <dbReference type="ARBA" id="ARBA00023242"/>
    </source>
</evidence>